<feature type="transmembrane region" description="Helical" evidence="2">
    <location>
        <begin position="76"/>
        <end position="98"/>
    </location>
</feature>
<keyword evidence="2" id="KW-1133">Transmembrane helix</keyword>
<feature type="transmembrane region" description="Helical" evidence="2">
    <location>
        <begin position="43"/>
        <end position="64"/>
    </location>
</feature>
<dbReference type="InterPro" id="IPR000160">
    <property type="entry name" value="GGDEF_dom"/>
</dbReference>
<protein>
    <submittedName>
        <fullName evidence="4">GGDEF domain-containing protein</fullName>
    </submittedName>
</protein>
<organism evidence="4 5">
    <name type="scientific">Paenibacillus terricola</name>
    <dbReference type="NCBI Taxonomy" id="2763503"/>
    <lineage>
        <taxon>Bacteria</taxon>
        <taxon>Bacillati</taxon>
        <taxon>Bacillota</taxon>
        <taxon>Bacilli</taxon>
        <taxon>Bacillales</taxon>
        <taxon>Paenibacillaceae</taxon>
        <taxon>Paenibacillus</taxon>
    </lineage>
</organism>
<dbReference type="SMART" id="SM00267">
    <property type="entry name" value="GGDEF"/>
    <property type="match status" value="1"/>
</dbReference>
<feature type="domain" description="GGDEF" evidence="3">
    <location>
        <begin position="258"/>
        <end position="382"/>
    </location>
</feature>
<feature type="compositionally biased region" description="Basic residues" evidence="1">
    <location>
        <begin position="384"/>
        <end position="397"/>
    </location>
</feature>
<keyword evidence="2" id="KW-0472">Membrane</keyword>
<accession>A0ABR8MU80</accession>
<dbReference type="InterPro" id="IPR050469">
    <property type="entry name" value="Diguanylate_Cyclase"/>
</dbReference>
<dbReference type="CDD" id="cd01949">
    <property type="entry name" value="GGDEF"/>
    <property type="match status" value="1"/>
</dbReference>
<comment type="caution">
    <text evidence="4">The sequence shown here is derived from an EMBL/GenBank/DDBJ whole genome shotgun (WGS) entry which is preliminary data.</text>
</comment>
<feature type="transmembrane region" description="Helical" evidence="2">
    <location>
        <begin position="12"/>
        <end position="31"/>
    </location>
</feature>
<evidence type="ECO:0000313" key="5">
    <source>
        <dbReference type="Proteomes" id="UP000609346"/>
    </source>
</evidence>
<feature type="transmembrane region" description="Helical" evidence="2">
    <location>
        <begin position="170"/>
        <end position="191"/>
    </location>
</feature>
<proteinExistence type="predicted"/>
<sequence length="397" mass="44335">MTNVNWLTGSTGMILSSACVIVIVILMLFMSAKLHQSYRRYKVYGWLIAGLMLVGIQYIIRLYMAAPESNASPWAYLTASTLQIVSFIIINFVFIKLYTRPSGRLIGWAFISMLAAPFILTGAQLYFDGSLLDQPVDGTSLQVLTLDFYSLIINFLILVDTRGISLNRKFVLSLGIYFLYQLASVADGYVFHGEKPFIVMLTYYVPIIYFTLQFLMLFEWVIERMLDIHQSSITDGLTSLYNRKHFISRCEKWLREHGVISIIFCDIDNFKKLNDTQGHHAADVILKKVADIIKEESNGIGTAGRYGGEELLAAVRGNVKAKAADVAETIRRRVETETGVTISIGVSTSASGQTVLDVVKEADEAMYTSKTTGKNKVSVVAKSTRSKSRRNKASGED</sequence>
<name>A0ABR8MU80_9BACL</name>
<dbReference type="PROSITE" id="PS50887">
    <property type="entry name" value="GGDEF"/>
    <property type="match status" value="1"/>
</dbReference>
<feature type="region of interest" description="Disordered" evidence="1">
    <location>
        <begin position="371"/>
        <end position="397"/>
    </location>
</feature>
<dbReference type="SUPFAM" id="SSF55073">
    <property type="entry name" value="Nucleotide cyclase"/>
    <property type="match status" value="1"/>
</dbReference>
<evidence type="ECO:0000259" key="3">
    <source>
        <dbReference type="PROSITE" id="PS50887"/>
    </source>
</evidence>
<dbReference type="Pfam" id="PF00990">
    <property type="entry name" value="GGDEF"/>
    <property type="match status" value="1"/>
</dbReference>
<feature type="transmembrane region" description="Helical" evidence="2">
    <location>
        <begin position="105"/>
        <end position="127"/>
    </location>
</feature>
<gene>
    <name evidence="4" type="ORF">H8B09_07270</name>
</gene>
<feature type="transmembrane region" description="Helical" evidence="2">
    <location>
        <begin position="203"/>
        <end position="222"/>
    </location>
</feature>
<dbReference type="Gene3D" id="3.30.70.270">
    <property type="match status" value="1"/>
</dbReference>
<dbReference type="EMBL" id="JACXZA010000002">
    <property type="protein sequence ID" value="MBD3918547.1"/>
    <property type="molecule type" value="Genomic_DNA"/>
</dbReference>
<evidence type="ECO:0000256" key="2">
    <source>
        <dbReference type="SAM" id="Phobius"/>
    </source>
</evidence>
<dbReference type="NCBIfam" id="TIGR00254">
    <property type="entry name" value="GGDEF"/>
    <property type="match status" value="1"/>
</dbReference>
<feature type="transmembrane region" description="Helical" evidence="2">
    <location>
        <begin position="139"/>
        <end position="158"/>
    </location>
</feature>
<evidence type="ECO:0000256" key="1">
    <source>
        <dbReference type="SAM" id="MobiDB-lite"/>
    </source>
</evidence>
<dbReference type="PANTHER" id="PTHR45138">
    <property type="entry name" value="REGULATORY COMPONENTS OF SENSORY TRANSDUCTION SYSTEM"/>
    <property type="match status" value="1"/>
</dbReference>
<dbReference type="InterPro" id="IPR029787">
    <property type="entry name" value="Nucleotide_cyclase"/>
</dbReference>
<keyword evidence="2" id="KW-0812">Transmembrane</keyword>
<dbReference type="RefSeq" id="WP_191202871.1">
    <property type="nucleotide sequence ID" value="NZ_JACXZA010000002.1"/>
</dbReference>
<dbReference type="Proteomes" id="UP000609346">
    <property type="component" value="Unassembled WGS sequence"/>
</dbReference>
<dbReference type="InterPro" id="IPR043128">
    <property type="entry name" value="Rev_trsase/Diguanyl_cyclase"/>
</dbReference>
<reference evidence="4 5" key="1">
    <citation type="submission" date="2020-09" db="EMBL/GenBank/DDBJ databases">
        <title>Paenibacillus sp. strain PR3 16S rRNA gene Genome sequencing and assembly.</title>
        <authorList>
            <person name="Kim J."/>
        </authorList>
    </citation>
    <scope>NUCLEOTIDE SEQUENCE [LARGE SCALE GENOMIC DNA]</scope>
    <source>
        <strain evidence="4 5">PR3</strain>
    </source>
</reference>
<keyword evidence="5" id="KW-1185">Reference proteome</keyword>
<dbReference type="PANTHER" id="PTHR45138:SF9">
    <property type="entry name" value="DIGUANYLATE CYCLASE DGCM-RELATED"/>
    <property type="match status" value="1"/>
</dbReference>
<evidence type="ECO:0000313" key="4">
    <source>
        <dbReference type="EMBL" id="MBD3918547.1"/>
    </source>
</evidence>